<evidence type="ECO:0000256" key="1">
    <source>
        <dbReference type="ARBA" id="ARBA00022908"/>
    </source>
</evidence>
<dbReference type="AlphaFoldDB" id="A0AA46QSV2"/>
<evidence type="ECO:0000256" key="2">
    <source>
        <dbReference type="ARBA" id="ARBA00023125"/>
    </source>
</evidence>
<name>A0AA46QSV2_VIBPH</name>
<evidence type="ECO:0000256" key="4">
    <source>
        <dbReference type="PROSITE-ProRule" id="PRU01248"/>
    </source>
</evidence>
<dbReference type="Gene3D" id="1.10.443.10">
    <property type="entry name" value="Intergrase catalytic core"/>
    <property type="match status" value="1"/>
</dbReference>
<evidence type="ECO:0000256" key="3">
    <source>
        <dbReference type="ARBA" id="ARBA00023172"/>
    </source>
</evidence>
<dbReference type="InterPro" id="IPR044068">
    <property type="entry name" value="CB"/>
</dbReference>
<dbReference type="GO" id="GO:0015074">
    <property type="term" value="P:DNA integration"/>
    <property type="evidence" value="ECO:0007669"/>
    <property type="project" value="UniProtKB-KW"/>
</dbReference>
<dbReference type="Pfam" id="PF12835">
    <property type="entry name" value="Integrase_1"/>
    <property type="match status" value="1"/>
</dbReference>
<keyword evidence="3" id="KW-0233">DNA recombination</keyword>
<dbReference type="EMBL" id="VRMQ01000005">
    <property type="protein sequence ID" value="TXN14640.1"/>
    <property type="molecule type" value="Genomic_DNA"/>
</dbReference>
<protein>
    <submittedName>
        <fullName evidence="6">Integrase</fullName>
    </submittedName>
</protein>
<gene>
    <name evidence="6" type="ORF">FVP01_19610</name>
</gene>
<keyword evidence="1" id="KW-0229">DNA integration</keyword>
<dbReference type="RefSeq" id="WP_147724826.1">
    <property type="nucleotide sequence ID" value="NZ_VRMQ01000005.1"/>
</dbReference>
<dbReference type="InterPro" id="IPR013762">
    <property type="entry name" value="Integrase-like_cat_sf"/>
</dbReference>
<feature type="domain" description="Core-binding (CB)" evidence="5">
    <location>
        <begin position="1"/>
        <end position="74"/>
    </location>
</feature>
<organism evidence="6 7">
    <name type="scientific">Vibrio parahaemolyticus</name>
    <dbReference type="NCBI Taxonomy" id="670"/>
    <lineage>
        <taxon>Bacteria</taxon>
        <taxon>Pseudomonadati</taxon>
        <taxon>Pseudomonadota</taxon>
        <taxon>Gammaproteobacteria</taxon>
        <taxon>Vibrionales</taxon>
        <taxon>Vibrionaceae</taxon>
        <taxon>Vibrio</taxon>
    </lineage>
</organism>
<evidence type="ECO:0000313" key="7">
    <source>
        <dbReference type="Proteomes" id="UP000321504"/>
    </source>
</evidence>
<reference evidence="6 7" key="1">
    <citation type="submission" date="2019-08" db="EMBL/GenBank/DDBJ databases">
        <title>Emerging of two pre-pandemic pathogenic O4:KUT lineages of Vibrio parahaemolyticus in coastal eastern China.</title>
        <authorList>
            <person name="Yu H."/>
        </authorList>
    </citation>
    <scope>NUCLEOTIDE SEQUENCE [LARGE SCALE GENOMIC DNA]</scope>
    <source>
        <strain evidence="6 7">HZ17-383</strain>
    </source>
</reference>
<dbReference type="GO" id="GO:0003677">
    <property type="term" value="F:DNA binding"/>
    <property type="evidence" value="ECO:0007669"/>
    <property type="project" value="UniProtKB-UniRule"/>
</dbReference>
<dbReference type="GO" id="GO:0006310">
    <property type="term" value="P:DNA recombination"/>
    <property type="evidence" value="ECO:0007669"/>
    <property type="project" value="UniProtKB-KW"/>
</dbReference>
<dbReference type="InterPro" id="IPR010998">
    <property type="entry name" value="Integrase_recombinase_N"/>
</dbReference>
<dbReference type="InterPro" id="IPR024456">
    <property type="entry name" value="Integrase_catalytic_putative"/>
</dbReference>
<dbReference type="PROSITE" id="PS51900">
    <property type="entry name" value="CB"/>
    <property type="match status" value="1"/>
</dbReference>
<dbReference type="InterPro" id="IPR011010">
    <property type="entry name" value="DNA_brk_join_enz"/>
</dbReference>
<keyword evidence="2 4" id="KW-0238">DNA-binding</keyword>
<evidence type="ECO:0000259" key="5">
    <source>
        <dbReference type="PROSITE" id="PS51900"/>
    </source>
</evidence>
<comment type="caution">
    <text evidence="6">The sequence shown here is derived from an EMBL/GenBank/DDBJ whole genome shotgun (WGS) entry which is preliminary data.</text>
</comment>
<proteinExistence type="predicted"/>
<accession>A0AA46QSV2</accession>
<dbReference type="Gene3D" id="1.10.150.130">
    <property type="match status" value="1"/>
</dbReference>
<dbReference type="SUPFAM" id="SSF56349">
    <property type="entry name" value="DNA breaking-rejoining enzymes"/>
    <property type="match status" value="1"/>
</dbReference>
<dbReference type="Proteomes" id="UP000321504">
    <property type="component" value="Unassembled WGS sequence"/>
</dbReference>
<evidence type="ECO:0000313" key="6">
    <source>
        <dbReference type="EMBL" id="TXN14640.1"/>
    </source>
</evidence>
<sequence>MQSFQTRETLHDRWRVFATWAKSELEIKDMRKLETHHLQQYAAHLRDRFERDQISPATAQNYMSAVNRVMEIARGDNQVRVDPVREGGLPTRTGVCEQSRSATPKLHNLAISAASERVGVLLELQREFGLRFEESAKLNAEAALKQATTKSVIDIKDGTKGGRHRCVPIVSQQQVEVLQRAAAIQDGRSLIPAHQTYKEFRQDAYKEAARLPVNFHSERHHYAQERYLTLMRTECPVRAEVGHGRPHHQYLAEKLKISVSHARALDKEIRSQVARELGHGRIDVTNSYLG</sequence>